<dbReference type="Pfam" id="PF00359">
    <property type="entry name" value="PTS_EIIA_2"/>
    <property type="match status" value="1"/>
</dbReference>
<comment type="subcellular location">
    <subcellularLocation>
        <location evidence="1">Cytoplasm</location>
    </subcellularLocation>
</comment>
<dbReference type="AlphaFoldDB" id="A0A1I5Z6M2"/>
<evidence type="ECO:0000256" key="6">
    <source>
        <dbReference type="ARBA" id="ARBA00022683"/>
    </source>
</evidence>
<feature type="domain" description="PTS EIIA type-2" evidence="11">
    <location>
        <begin position="46"/>
        <end position="187"/>
    </location>
</feature>
<evidence type="ECO:0000256" key="2">
    <source>
        <dbReference type="ARBA" id="ARBA00022448"/>
    </source>
</evidence>
<dbReference type="PROSITE" id="PS00372">
    <property type="entry name" value="PTS_EIIA_TYPE_2_HIS"/>
    <property type="match status" value="1"/>
</dbReference>
<evidence type="ECO:0000256" key="4">
    <source>
        <dbReference type="ARBA" id="ARBA00022553"/>
    </source>
</evidence>
<protein>
    <recommendedName>
        <fullName evidence="9">Ascorbate-specific PTS system EIIA component</fullName>
    </recommendedName>
    <alternativeName>
        <fullName evidence="10">Ascorbate-specific phosphotransferase enzyme IIA component</fullName>
    </alternativeName>
</protein>
<dbReference type="InterPro" id="IPR051351">
    <property type="entry name" value="Ascorbate-PTS_EIIA_comp"/>
</dbReference>
<organism evidence="12 13">
    <name type="scientific">Psychrobacillus psychrotolerans</name>
    <dbReference type="NCBI Taxonomy" id="126156"/>
    <lineage>
        <taxon>Bacteria</taxon>
        <taxon>Bacillati</taxon>
        <taxon>Bacillota</taxon>
        <taxon>Bacilli</taxon>
        <taxon>Bacillales</taxon>
        <taxon>Bacillaceae</taxon>
        <taxon>Psychrobacillus</taxon>
    </lineage>
</organism>
<dbReference type="Gene3D" id="3.40.930.10">
    <property type="entry name" value="Mannitol-specific EII, Chain A"/>
    <property type="match status" value="1"/>
</dbReference>
<evidence type="ECO:0000256" key="7">
    <source>
        <dbReference type="ARBA" id="ARBA00022777"/>
    </source>
</evidence>
<keyword evidence="7" id="KW-0418">Kinase</keyword>
<keyword evidence="5" id="KW-0808">Transferase</keyword>
<dbReference type="SUPFAM" id="SSF55804">
    <property type="entry name" value="Phoshotransferase/anion transport protein"/>
    <property type="match status" value="1"/>
</dbReference>
<evidence type="ECO:0000256" key="1">
    <source>
        <dbReference type="ARBA" id="ARBA00004496"/>
    </source>
</evidence>
<keyword evidence="2" id="KW-0813">Transport</keyword>
<dbReference type="STRING" id="126156.SAMN05421670_2438"/>
<dbReference type="PROSITE" id="PS51094">
    <property type="entry name" value="PTS_EIIA_TYPE_2"/>
    <property type="match status" value="1"/>
</dbReference>
<dbReference type="InterPro" id="IPR016152">
    <property type="entry name" value="PTrfase/Anion_transptr"/>
</dbReference>
<dbReference type="InterPro" id="IPR002178">
    <property type="entry name" value="PTS_EIIA_type-2_dom"/>
</dbReference>
<evidence type="ECO:0000256" key="3">
    <source>
        <dbReference type="ARBA" id="ARBA00022490"/>
    </source>
</evidence>
<evidence type="ECO:0000259" key="11">
    <source>
        <dbReference type="PROSITE" id="PS51094"/>
    </source>
</evidence>
<dbReference type="GO" id="GO:0016301">
    <property type="term" value="F:kinase activity"/>
    <property type="evidence" value="ECO:0007669"/>
    <property type="project" value="UniProtKB-KW"/>
</dbReference>
<reference evidence="13" key="1">
    <citation type="submission" date="2016-10" db="EMBL/GenBank/DDBJ databases">
        <authorList>
            <person name="Varghese N."/>
            <person name="Submissions S."/>
        </authorList>
    </citation>
    <scope>NUCLEOTIDE SEQUENCE [LARGE SCALE GENOMIC DNA]</scope>
    <source>
        <strain evidence="13">DSM 11706</strain>
    </source>
</reference>
<evidence type="ECO:0000313" key="12">
    <source>
        <dbReference type="EMBL" id="SFQ52005.1"/>
    </source>
</evidence>
<dbReference type="PANTHER" id="PTHR36203:SF1">
    <property type="entry name" value="ASCORBATE-SPECIFIC PTS SYSTEM EIIA COMPONENT"/>
    <property type="match status" value="1"/>
</dbReference>
<dbReference type="GO" id="GO:0009401">
    <property type="term" value="P:phosphoenolpyruvate-dependent sugar phosphotransferase system"/>
    <property type="evidence" value="ECO:0007669"/>
    <property type="project" value="UniProtKB-KW"/>
</dbReference>
<evidence type="ECO:0000313" key="13">
    <source>
        <dbReference type="Proteomes" id="UP000198734"/>
    </source>
</evidence>
<evidence type="ECO:0000256" key="9">
    <source>
        <dbReference type="ARBA" id="ARBA00041175"/>
    </source>
</evidence>
<dbReference type="CDD" id="cd00211">
    <property type="entry name" value="PTS_IIA_fru"/>
    <property type="match status" value="1"/>
</dbReference>
<accession>A0A1I5Z6M2</accession>
<dbReference type="OrthoDB" id="369398at2"/>
<keyword evidence="6" id="KW-0598">Phosphotransferase system</keyword>
<evidence type="ECO:0000256" key="8">
    <source>
        <dbReference type="ARBA" id="ARBA00037387"/>
    </source>
</evidence>
<dbReference type="Proteomes" id="UP000198734">
    <property type="component" value="Unassembled WGS sequence"/>
</dbReference>
<sequence length="192" mass="21748">MEIILSCPCVRNNCKLFLTQGQHIMFKLERAYSTKSNKGERILNRRILEEQAILLDVTATEWEDAVRICGDLLVQTGKVETTYVEAMIRNIHELGPYILIAPSVAMPHARPEDGVIQEGISVVVLKEEIAFGNGKEFKVLIGLAALNSKSHIYILQKIAEVISQAKSIERLKNATRYDEILRLFNEKEEHDS</sequence>
<keyword evidence="3" id="KW-0963">Cytoplasm</keyword>
<comment type="function">
    <text evidence="8">The phosphoenolpyruvate-dependent sugar phosphotransferase system (sugar PTS), a major carbohydrate active transport system, catalyzes the phosphorylation of incoming sugar substrates concomitantly with their translocation across the cell membrane. The enzyme II UlaABC PTS system is involved in ascorbate transport.</text>
</comment>
<dbReference type="EMBL" id="FOXU01000004">
    <property type="protein sequence ID" value="SFQ52005.1"/>
    <property type="molecule type" value="Genomic_DNA"/>
</dbReference>
<evidence type="ECO:0000256" key="5">
    <source>
        <dbReference type="ARBA" id="ARBA00022679"/>
    </source>
</evidence>
<dbReference type="PANTHER" id="PTHR36203">
    <property type="entry name" value="ASCORBATE-SPECIFIC PTS SYSTEM EIIA COMPONENT"/>
    <property type="match status" value="1"/>
</dbReference>
<keyword evidence="4" id="KW-0597">Phosphoprotein</keyword>
<keyword evidence="13" id="KW-1185">Reference proteome</keyword>
<evidence type="ECO:0000256" key="10">
    <source>
        <dbReference type="ARBA" id="ARBA00042072"/>
    </source>
</evidence>
<gene>
    <name evidence="12" type="ORF">SAMN05421670_2438</name>
</gene>
<dbReference type="GO" id="GO:0005737">
    <property type="term" value="C:cytoplasm"/>
    <property type="evidence" value="ECO:0007669"/>
    <property type="project" value="UniProtKB-SubCell"/>
</dbReference>
<proteinExistence type="predicted"/>
<name>A0A1I5Z6M2_9BACI</name>